<accession>A0AA38NY47</accession>
<comment type="caution">
    <text evidence="2">The sequence shown here is derived from an EMBL/GenBank/DDBJ whole genome shotgun (WGS) entry which is preliminary data.</text>
</comment>
<feature type="non-terminal residue" evidence="2">
    <location>
        <position position="229"/>
    </location>
</feature>
<dbReference type="Proteomes" id="UP001163846">
    <property type="component" value="Unassembled WGS sequence"/>
</dbReference>
<evidence type="ECO:0000256" key="1">
    <source>
        <dbReference type="SAM" id="MobiDB-lite"/>
    </source>
</evidence>
<evidence type="ECO:0000313" key="2">
    <source>
        <dbReference type="EMBL" id="KAJ3832779.1"/>
    </source>
</evidence>
<evidence type="ECO:0000313" key="3">
    <source>
        <dbReference type="Proteomes" id="UP001163846"/>
    </source>
</evidence>
<dbReference type="AlphaFoldDB" id="A0AA38NY47"/>
<sequence>MTPIDFYVRRTLLNVGKSSRRVKDRILDPQEYPLMIMKDQSSGAQAESLVLEPEFLPVSPSSSERTKWTVTPGLTQIEAISDYGGTFLLGTVTFLHKGTKESLFGRIHLLDFETRAQIHKPLVSSEQSDEEMSVRELVMAEGAFQILARVRKWQEEGKIKFKEAADHGVAKGTLYCSALTGPIEYRAKYKDQPGHDGWITDELVLGRDSDLEESESESDPGPPNKKTKN</sequence>
<dbReference type="EMBL" id="MU806854">
    <property type="protein sequence ID" value="KAJ3832779.1"/>
    <property type="molecule type" value="Genomic_DNA"/>
</dbReference>
<name>A0AA38NY47_9AGAR</name>
<keyword evidence="3" id="KW-1185">Reference proteome</keyword>
<reference evidence="2" key="1">
    <citation type="submission" date="2022-08" db="EMBL/GenBank/DDBJ databases">
        <authorList>
            <consortium name="DOE Joint Genome Institute"/>
            <person name="Min B."/>
            <person name="Riley R."/>
            <person name="Sierra-Patev S."/>
            <person name="Naranjo-Ortiz M."/>
            <person name="Looney B."/>
            <person name="Konkel Z."/>
            <person name="Slot J.C."/>
            <person name="Sakamoto Y."/>
            <person name="Steenwyk J.L."/>
            <person name="Rokas A."/>
            <person name="Carro J."/>
            <person name="Camarero S."/>
            <person name="Ferreira P."/>
            <person name="Molpeceres G."/>
            <person name="Ruiz-Duenas F.J."/>
            <person name="Serrano A."/>
            <person name="Henrissat B."/>
            <person name="Drula E."/>
            <person name="Hughes K.W."/>
            <person name="Mata J.L."/>
            <person name="Ishikawa N.K."/>
            <person name="Vargas-Isla R."/>
            <person name="Ushijima S."/>
            <person name="Smith C.A."/>
            <person name="Ahrendt S."/>
            <person name="Andreopoulos W."/>
            <person name="He G."/>
            <person name="Labutti K."/>
            <person name="Lipzen A."/>
            <person name="Ng V."/>
            <person name="Sandor L."/>
            <person name="Barry K."/>
            <person name="Martinez A.T."/>
            <person name="Xiao Y."/>
            <person name="Gibbons J.G."/>
            <person name="Terashima K."/>
            <person name="Hibbett D.S."/>
            <person name="Grigoriev I.V."/>
        </authorList>
    </citation>
    <scope>NUCLEOTIDE SEQUENCE</scope>
    <source>
        <strain evidence="2">TFB9207</strain>
    </source>
</reference>
<gene>
    <name evidence="2" type="ORF">F5878DRAFT_634221</name>
</gene>
<feature type="region of interest" description="Disordered" evidence="1">
    <location>
        <begin position="200"/>
        <end position="229"/>
    </location>
</feature>
<organism evidence="2 3">
    <name type="scientific">Lentinula raphanica</name>
    <dbReference type="NCBI Taxonomy" id="153919"/>
    <lineage>
        <taxon>Eukaryota</taxon>
        <taxon>Fungi</taxon>
        <taxon>Dikarya</taxon>
        <taxon>Basidiomycota</taxon>
        <taxon>Agaricomycotina</taxon>
        <taxon>Agaricomycetes</taxon>
        <taxon>Agaricomycetidae</taxon>
        <taxon>Agaricales</taxon>
        <taxon>Marasmiineae</taxon>
        <taxon>Omphalotaceae</taxon>
        <taxon>Lentinula</taxon>
    </lineage>
</organism>
<proteinExistence type="predicted"/>
<protein>
    <submittedName>
        <fullName evidence="2">Uncharacterized protein</fullName>
    </submittedName>
</protein>